<name>A0A6C0IE12_9ZZZZ</name>
<evidence type="ECO:0000256" key="1">
    <source>
        <dbReference type="SAM" id="Phobius"/>
    </source>
</evidence>
<protein>
    <submittedName>
        <fullName evidence="2">Uncharacterized protein</fullName>
    </submittedName>
</protein>
<dbReference type="EMBL" id="MN740162">
    <property type="protein sequence ID" value="QHT91009.1"/>
    <property type="molecule type" value="Genomic_DNA"/>
</dbReference>
<accession>A0A6C0IE12</accession>
<organism evidence="2">
    <name type="scientific">viral metagenome</name>
    <dbReference type="NCBI Taxonomy" id="1070528"/>
    <lineage>
        <taxon>unclassified sequences</taxon>
        <taxon>metagenomes</taxon>
        <taxon>organismal metagenomes</taxon>
    </lineage>
</organism>
<feature type="transmembrane region" description="Helical" evidence="1">
    <location>
        <begin position="21"/>
        <end position="40"/>
    </location>
</feature>
<keyword evidence="1" id="KW-0472">Membrane</keyword>
<sequence>MSLYIINILFLSFNNTIFYTKFMRLVILYHFCNFIISIYFL</sequence>
<evidence type="ECO:0000313" key="2">
    <source>
        <dbReference type="EMBL" id="QHT91009.1"/>
    </source>
</evidence>
<reference evidence="2" key="1">
    <citation type="journal article" date="2020" name="Nature">
        <title>Giant virus diversity and host interactions through global metagenomics.</title>
        <authorList>
            <person name="Schulz F."/>
            <person name="Roux S."/>
            <person name="Paez-Espino D."/>
            <person name="Jungbluth S."/>
            <person name="Walsh D.A."/>
            <person name="Denef V.J."/>
            <person name="McMahon K.D."/>
            <person name="Konstantinidis K.T."/>
            <person name="Eloe-Fadrosh E.A."/>
            <person name="Kyrpides N.C."/>
            <person name="Woyke T."/>
        </authorList>
    </citation>
    <scope>NUCLEOTIDE SEQUENCE</scope>
    <source>
        <strain evidence="2">GVMAG-M-3300023184-72</strain>
    </source>
</reference>
<keyword evidence="1" id="KW-0812">Transmembrane</keyword>
<dbReference type="AlphaFoldDB" id="A0A6C0IE12"/>
<proteinExistence type="predicted"/>
<keyword evidence="1" id="KW-1133">Transmembrane helix</keyword>